<evidence type="ECO:0000313" key="4">
    <source>
        <dbReference type="Proteomes" id="UP000286716"/>
    </source>
</evidence>
<keyword evidence="4" id="KW-1185">Reference proteome</keyword>
<dbReference type="EMBL" id="QHHU01000124">
    <property type="protein sequence ID" value="RSM34838.1"/>
    <property type="molecule type" value="Genomic_DNA"/>
</dbReference>
<gene>
    <name evidence="3" type="ORF">DMA12_46650</name>
</gene>
<comment type="caution">
    <text evidence="3">The sequence shown here is derived from an EMBL/GenBank/DDBJ whole genome shotgun (WGS) entry which is preliminary data.</text>
</comment>
<evidence type="ECO:0000313" key="3">
    <source>
        <dbReference type="EMBL" id="RSM34838.1"/>
    </source>
</evidence>
<evidence type="ECO:0000259" key="2">
    <source>
        <dbReference type="Pfam" id="PF13699"/>
    </source>
</evidence>
<organism evidence="3 4">
    <name type="scientific">Amycolatopsis balhimycina DSM 5908</name>
    <dbReference type="NCBI Taxonomy" id="1081091"/>
    <lineage>
        <taxon>Bacteria</taxon>
        <taxon>Bacillati</taxon>
        <taxon>Actinomycetota</taxon>
        <taxon>Actinomycetes</taxon>
        <taxon>Pseudonocardiales</taxon>
        <taxon>Pseudonocardiaceae</taxon>
        <taxon>Amycolatopsis</taxon>
    </lineage>
</organism>
<feature type="region of interest" description="Disordered" evidence="1">
    <location>
        <begin position="562"/>
        <end position="581"/>
    </location>
</feature>
<reference evidence="3 4" key="1">
    <citation type="submission" date="2018-05" db="EMBL/GenBank/DDBJ databases">
        <title>Evolution of GPA BGCs.</title>
        <authorList>
            <person name="Waglechner N."/>
            <person name="Wright G.D."/>
        </authorList>
    </citation>
    <scope>NUCLEOTIDE SEQUENCE [LARGE SCALE GENOMIC DNA]</scope>
    <source>
        <strain evidence="3 4">DSM 5908</strain>
    </source>
</reference>
<dbReference type="AlphaFoldDB" id="A0A428VVL7"/>
<name>A0A428VVL7_AMYBA</name>
<protein>
    <submittedName>
        <fullName evidence="3">DUF4157 domain-containing protein</fullName>
    </submittedName>
</protein>
<evidence type="ECO:0000256" key="1">
    <source>
        <dbReference type="SAM" id="MobiDB-lite"/>
    </source>
</evidence>
<feature type="compositionally biased region" description="Low complexity" evidence="1">
    <location>
        <begin position="207"/>
        <end position="217"/>
    </location>
</feature>
<dbReference type="InterPro" id="IPR036866">
    <property type="entry name" value="RibonucZ/Hydroxyglut_hydro"/>
</dbReference>
<accession>A0A428VVL7</accession>
<dbReference type="Pfam" id="PF13699">
    <property type="entry name" value="eCIS_core"/>
    <property type="match status" value="1"/>
</dbReference>
<dbReference type="RefSeq" id="WP_084641174.1">
    <property type="nucleotide sequence ID" value="NZ_QHHU01000124.1"/>
</dbReference>
<dbReference type="OrthoDB" id="9153660at2"/>
<proteinExistence type="predicted"/>
<feature type="region of interest" description="Disordered" evidence="1">
    <location>
        <begin position="155"/>
        <end position="217"/>
    </location>
</feature>
<sequence length="1162" mass="123228">MDMRARAAPVGDHADTGSLGHKPGPRPTIDNASVARLYRSGVDLSALTTGGNAAVCRAVEGAGSSGAPEGFTERLAATGAGQPIPAVPKERLEAGFGVPLNDVRLHTGSASAALARQVDARAFTVGSDVHFGQGQFDAGSPPGFRLLAHEVTHTLQQSGNPAGDRLEVSAPDSPAEQAADRAADAVAGGGRIAGSPTGTPPVIGRDPTPAAPAAPATVTGLDPALAASLSDEDKHALAQTFTQGIHAAPPQTMIVGMTFGTRLTGYRVPVIRLTPVAEVGRGVEAYIMQIGKGRSILLSSIGGGSVLLDAGSGTTTSVNAQSVQRLVSAIGAVTANGVATPQLIKLSHADTDHYNAARELLRQSAFSRTAVEVATQQLGAASGGAWTASSLTVDTDQRLITVDITGGSVMVRKSVIDNMELTEFRSVAAAQALAEPDRTTFNRNATSPVVVVRDLVSGERMVFTGDAEGHQFTEIVNAVGDAAMRRILGAEGLNLRVMEDPHHFGKQAGPDATGMLNMLKLAFESGEGDLRVFAQTTRQFATNETRQQRSFRFLDAIGVAPERVEGDPSPAGQSQVTRARGSTMERVTLDFTGVQRAMETLQANETALRAGYRKLAELKGLRADAGAMREALSAGAPAPLTSSLAATDAELTRVQTALQTAVDAVWTQARTAADAAEGLKGSADFSGVTAALNQVNATVNAEQENLTKAANDMEAHQAGLSLYSRLYVNALRMVAALQADDVTELHARRAEHTDLVRAAAGTLGPDLVHDHVRAAWAATRAEWTPARIEEATRETSQRLVSRQMSAEFRARLAESLIRQGQLNELAARAEHGGRTVYGAGGTIVTPVSTRVGAGILAMIEIVRIGLDIAVQLKDANQRAEENQAANRRDGVRTMLWWQQHGVKPTIALAQKGTLYGWNLVFTGDQAQAAQAATSDTRPPGVPEFDMVVVTSIDPDGLRAMVHHLIAELAGLGDWYTFVNSYPPGQALRKIGADWAVLLWDSEEEEYRYFVLEGLAPGVPAELDRLSTDLEAGQQARMDAAAGAPGAPAASTVKDSALVFGQERRVQVYDQHGHPHVIDFDEVQPKFLRQATVAYPFRAEGPLVRVKAADMITYRRLADWFWPEQTGQQSWDASGLIHDEWISRTNSEGFAYVRENQLVPTSR</sequence>
<feature type="domain" description="eCIS core" evidence="2">
    <location>
        <begin position="84"/>
        <end position="160"/>
    </location>
</feature>
<dbReference type="Proteomes" id="UP000286716">
    <property type="component" value="Unassembled WGS sequence"/>
</dbReference>
<feature type="region of interest" description="Disordered" evidence="1">
    <location>
        <begin position="1"/>
        <end position="30"/>
    </location>
</feature>
<dbReference type="SUPFAM" id="SSF56281">
    <property type="entry name" value="Metallo-hydrolase/oxidoreductase"/>
    <property type="match status" value="1"/>
</dbReference>
<dbReference type="Gene3D" id="3.60.15.10">
    <property type="entry name" value="Ribonuclease Z/Hydroxyacylglutathione hydrolase-like"/>
    <property type="match status" value="1"/>
</dbReference>
<dbReference type="InterPro" id="IPR025295">
    <property type="entry name" value="eCIS_core_dom"/>
</dbReference>